<keyword evidence="4" id="KW-1185">Reference proteome</keyword>
<dbReference type="SUPFAM" id="SSF54197">
    <property type="entry name" value="HIT-like"/>
    <property type="match status" value="1"/>
</dbReference>
<proteinExistence type="predicted"/>
<dbReference type="InterPro" id="IPR036265">
    <property type="entry name" value="HIT-like_sf"/>
</dbReference>
<reference evidence="3 4" key="1">
    <citation type="submission" date="2018-03" db="EMBL/GenBank/DDBJ databases">
        <title>The ancient ancestry and fast evolution of plastids.</title>
        <authorList>
            <person name="Moore K.R."/>
            <person name="Magnabosco C."/>
            <person name="Momper L."/>
            <person name="Gold D.A."/>
            <person name="Bosak T."/>
            <person name="Fournier G.P."/>
        </authorList>
    </citation>
    <scope>NUCLEOTIDE SEQUENCE [LARGE SCALE GENOMIC DNA]</scope>
    <source>
        <strain evidence="3 4">CCALA 015</strain>
    </source>
</reference>
<dbReference type="Pfam" id="PF01230">
    <property type="entry name" value="HIT"/>
    <property type="match status" value="1"/>
</dbReference>
<evidence type="ECO:0000313" key="3">
    <source>
        <dbReference type="EMBL" id="PSB36975.1"/>
    </source>
</evidence>
<organism evidence="3 4">
    <name type="scientific">Aphanothece cf. minutissima CCALA 015</name>
    <dbReference type="NCBI Taxonomy" id="2107695"/>
    <lineage>
        <taxon>Bacteria</taxon>
        <taxon>Bacillati</taxon>
        <taxon>Cyanobacteriota</taxon>
        <taxon>Cyanophyceae</taxon>
        <taxon>Oscillatoriophycideae</taxon>
        <taxon>Chroococcales</taxon>
        <taxon>Aphanothecaceae</taxon>
        <taxon>Aphanothece</taxon>
    </lineage>
</organism>
<dbReference type="EMBL" id="PVWP01000007">
    <property type="protein sequence ID" value="PSB36975.1"/>
    <property type="molecule type" value="Genomic_DNA"/>
</dbReference>
<feature type="short sequence motif" description="Histidine triad motif" evidence="1">
    <location>
        <begin position="96"/>
        <end position="100"/>
    </location>
</feature>
<dbReference type="RefSeq" id="WP_106221746.1">
    <property type="nucleotide sequence ID" value="NZ_PVWP01000007.1"/>
</dbReference>
<protein>
    <submittedName>
        <fullName evidence="3">HIT family protein</fullName>
    </submittedName>
</protein>
<sequence>MQATYGHREAGCVFCALGDSGRVLLENEGYSPVIPRRHGADGLELHQPEWNAVVELLKLRREQLSAQDASISGWAGWLNASGGLNSGEAAGQTVFHAHWHLIPRRHGDCEQPQGVVRGVIPSKRAH</sequence>
<dbReference type="Gene3D" id="3.30.428.10">
    <property type="entry name" value="HIT-like"/>
    <property type="match status" value="1"/>
</dbReference>
<evidence type="ECO:0000313" key="4">
    <source>
        <dbReference type="Proteomes" id="UP000238218"/>
    </source>
</evidence>
<evidence type="ECO:0000256" key="1">
    <source>
        <dbReference type="PROSITE-ProRule" id="PRU00464"/>
    </source>
</evidence>
<dbReference type="InterPro" id="IPR011146">
    <property type="entry name" value="HIT-like"/>
</dbReference>
<name>A0ABX5F630_9CHRO</name>
<evidence type="ECO:0000259" key="2">
    <source>
        <dbReference type="PROSITE" id="PS51084"/>
    </source>
</evidence>
<dbReference type="PROSITE" id="PS51084">
    <property type="entry name" value="HIT_2"/>
    <property type="match status" value="1"/>
</dbReference>
<accession>A0ABX5F630</accession>
<feature type="domain" description="HIT" evidence="2">
    <location>
        <begin position="27"/>
        <end position="111"/>
    </location>
</feature>
<gene>
    <name evidence="3" type="ORF">C7B81_11170</name>
</gene>
<dbReference type="Proteomes" id="UP000238218">
    <property type="component" value="Unassembled WGS sequence"/>
</dbReference>
<comment type="caution">
    <text evidence="3">The sequence shown here is derived from an EMBL/GenBank/DDBJ whole genome shotgun (WGS) entry which is preliminary data.</text>
</comment>